<dbReference type="OrthoDB" id="9768507at2"/>
<protein>
    <submittedName>
        <fullName evidence="5">Alpha-L-fucosidase 2</fullName>
    </submittedName>
</protein>
<proteinExistence type="predicted"/>
<feature type="domain" description="Glycosyl hydrolase family 95 N-terminal" evidence="2">
    <location>
        <begin position="26"/>
        <end position="283"/>
    </location>
</feature>
<dbReference type="EMBL" id="PYAW01000002">
    <property type="protein sequence ID" value="PSL47669.1"/>
    <property type="molecule type" value="Genomic_DNA"/>
</dbReference>
<dbReference type="FunFam" id="1.50.10.10:FF:000028">
    <property type="entry name" value="Alpha-L-fucosidase 2"/>
    <property type="match status" value="1"/>
</dbReference>
<organism evidence="5 6">
    <name type="scientific">Chitinophaga niastensis</name>
    <dbReference type="NCBI Taxonomy" id="536980"/>
    <lineage>
        <taxon>Bacteria</taxon>
        <taxon>Pseudomonadati</taxon>
        <taxon>Bacteroidota</taxon>
        <taxon>Chitinophagia</taxon>
        <taxon>Chitinophagales</taxon>
        <taxon>Chitinophagaceae</taxon>
        <taxon>Chitinophaga</taxon>
    </lineage>
</organism>
<dbReference type="Gene3D" id="1.50.10.10">
    <property type="match status" value="1"/>
</dbReference>
<dbReference type="InterPro" id="IPR049053">
    <property type="entry name" value="AFCA-like_C"/>
</dbReference>
<feature type="domain" description="Glycosyl hydrolase family 95 catalytic" evidence="4">
    <location>
        <begin position="310"/>
        <end position="713"/>
    </location>
</feature>
<evidence type="ECO:0000259" key="2">
    <source>
        <dbReference type="Pfam" id="PF14498"/>
    </source>
</evidence>
<sequence>MKYRLPFFLFMLTAYAANAQQQPLKLWYKQPATKWMEALPVGNGRLGAMVYGHPEAETIQVNEQTLWGGVKYNDANPNSLRVLDSVRSLLFAGKPAAAQDLASPNMIAVDGENATKLLGHFRSYQTLMNLHILYGKKTVSAYRRELDLTTGIAGSQFTANNNTYTQEVFATAPGNVIVVRIKSGKPHGLQTTLYLDRPDTKNAATLYKDCKSGVWEGNKLLLQGQIIDKNEGEDRGPEGRHMKFAGVVTVRQQGGSLLAKGDSLVVTGADEIVLLIDGATNYDFSHLSLDEKADPVQKLQTAIKKYSRIGYDQLKQEHIKDHSSFMNRVAFSLADTTVDKPTDERLNAVKNGQYDAHLTVLLFQYGRYLLLGSSRKPGVLPANLQGIWNNHIDAPWDADFHTNINLQMNYWQAEEGNLSETTAPLIAFMDHIREQGRITARKMYGARGWVMHHATDAFGKTGLQNEMYYGTFPMATAWMCMHIWDHYDFTRDKNYLANTAYPIMHEHALFIKDFLVKSPEGYLVTAPAYSPENSYKDPATGKGASLTYAPTMDNQIIREFLQRYITAAHILKKDIAFADSMQQVMAQLPPTRVGKDGRILEWIKEYDEEEPGHRHMSHLFSLYPGSQINASTPELFAGARKSLEYRLAHGGGHTGWSRAWIINFYARLKDGEKVYENVQALFKKSINSNLFDDHPPFQIDGNFGSAAGITEALMQSGDNTIELLPALPAAWSRGEIKGIRARGGFEVSMAWENNQLTKATIKSLTGEKVTVTYKGKSVAIQPAKGVEMSVEKQL</sequence>
<comment type="caution">
    <text evidence="5">The sequence shown here is derived from an EMBL/GenBank/DDBJ whole genome shotgun (WGS) entry which is preliminary data.</text>
</comment>
<evidence type="ECO:0000259" key="3">
    <source>
        <dbReference type="Pfam" id="PF21307"/>
    </source>
</evidence>
<dbReference type="SUPFAM" id="SSF48208">
    <property type="entry name" value="Six-hairpin glycosidases"/>
    <property type="match status" value="1"/>
</dbReference>
<feature type="signal peptide" evidence="1">
    <location>
        <begin position="1"/>
        <end position="19"/>
    </location>
</feature>
<keyword evidence="6" id="KW-1185">Reference proteome</keyword>
<dbReference type="Pfam" id="PF14498">
    <property type="entry name" value="Glyco_hyd_65N_2"/>
    <property type="match status" value="1"/>
</dbReference>
<dbReference type="AlphaFoldDB" id="A0A2P8HN89"/>
<gene>
    <name evidence="5" type="ORF">CLV51_102526</name>
</gene>
<dbReference type="InterPro" id="IPR008928">
    <property type="entry name" value="6-hairpin_glycosidase_sf"/>
</dbReference>
<feature type="domain" description="Alpha fucosidase A-like C-terminal" evidence="3">
    <location>
        <begin position="715"/>
        <end position="787"/>
    </location>
</feature>
<dbReference type="Pfam" id="PF22124">
    <property type="entry name" value="Glyco_hydro_95_cat"/>
    <property type="match status" value="1"/>
</dbReference>
<dbReference type="InterPro" id="IPR016518">
    <property type="entry name" value="Alpha-L-fucosidase"/>
</dbReference>
<evidence type="ECO:0000256" key="1">
    <source>
        <dbReference type="SAM" id="SignalP"/>
    </source>
</evidence>
<dbReference type="GO" id="GO:0005975">
    <property type="term" value="P:carbohydrate metabolic process"/>
    <property type="evidence" value="ECO:0007669"/>
    <property type="project" value="InterPro"/>
</dbReference>
<dbReference type="PANTHER" id="PTHR31084">
    <property type="entry name" value="ALPHA-L-FUCOSIDASE 2"/>
    <property type="match status" value="1"/>
</dbReference>
<dbReference type="InterPro" id="IPR012341">
    <property type="entry name" value="6hp_glycosidase-like_sf"/>
</dbReference>
<dbReference type="InterPro" id="IPR027414">
    <property type="entry name" value="GH95_N_dom"/>
</dbReference>
<accession>A0A2P8HN89</accession>
<dbReference type="PANTHER" id="PTHR31084:SF0">
    <property type="entry name" value="ALPHA-L-FUCOSIDASE 2"/>
    <property type="match status" value="1"/>
</dbReference>
<evidence type="ECO:0000313" key="5">
    <source>
        <dbReference type="EMBL" id="PSL47669.1"/>
    </source>
</evidence>
<evidence type="ECO:0000313" key="6">
    <source>
        <dbReference type="Proteomes" id="UP000240971"/>
    </source>
</evidence>
<reference evidence="5 6" key="1">
    <citation type="submission" date="2018-03" db="EMBL/GenBank/DDBJ databases">
        <title>Genomic Encyclopedia of Archaeal and Bacterial Type Strains, Phase II (KMG-II): from individual species to whole genera.</title>
        <authorList>
            <person name="Goeker M."/>
        </authorList>
    </citation>
    <scope>NUCLEOTIDE SEQUENCE [LARGE SCALE GENOMIC DNA]</scope>
    <source>
        <strain evidence="5 6">DSM 24859</strain>
    </source>
</reference>
<dbReference type="InterPro" id="IPR054363">
    <property type="entry name" value="GH95_cat"/>
</dbReference>
<dbReference type="Pfam" id="PF21307">
    <property type="entry name" value="Glyco_hydro_95_C"/>
    <property type="match status" value="1"/>
</dbReference>
<keyword evidence="1" id="KW-0732">Signal</keyword>
<dbReference type="GO" id="GO:0004560">
    <property type="term" value="F:alpha-L-fucosidase activity"/>
    <property type="evidence" value="ECO:0007669"/>
    <property type="project" value="InterPro"/>
</dbReference>
<dbReference type="Proteomes" id="UP000240971">
    <property type="component" value="Unassembled WGS sequence"/>
</dbReference>
<dbReference type="PIRSF" id="PIRSF007663">
    <property type="entry name" value="UCP007663"/>
    <property type="match status" value="1"/>
</dbReference>
<evidence type="ECO:0000259" key="4">
    <source>
        <dbReference type="Pfam" id="PF22124"/>
    </source>
</evidence>
<feature type="chain" id="PRO_5015151832" evidence="1">
    <location>
        <begin position="20"/>
        <end position="794"/>
    </location>
</feature>
<dbReference type="RefSeq" id="WP_106528102.1">
    <property type="nucleotide sequence ID" value="NZ_PYAW01000002.1"/>
</dbReference>
<name>A0A2P8HN89_CHINA</name>